<name>A0AC35TVF8_9BILA</name>
<protein>
    <submittedName>
        <fullName evidence="2">Staphylococcal nuclease domain-containing protein</fullName>
    </submittedName>
</protein>
<reference evidence="2" key="1">
    <citation type="submission" date="2016-11" db="UniProtKB">
        <authorList>
            <consortium name="WormBaseParasite"/>
        </authorList>
    </citation>
    <scope>IDENTIFICATION</scope>
    <source>
        <strain evidence="2">KR3021</strain>
    </source>
</reference>
<dbReference type="WBParaSite" id="RSKR_0000477300.1">
    <property type="protein sequence ID" value="RSKR_0000477300.1"/>
    <property type="gene ID" value="RSKR_0000477300"/>
</dbReference>
<evidence type="ECO:0000313" key="2">
    <source>
        <dbReference type="WBParaSite" id="RSKR_0000477300.1"/>
    </source>
</evidence>
<accession>A0AC35TVF8</accession>
<dbReference type="Proteomes" id="UP000095286">
    <property type="component" value="Unplaced"/>
</dbReference>
<sequence>MSDQTAKTKIAYVKQVLSGDSIVLFGDNTDIHVCLSYVKAPRLAKPANDKNEALIEEPFAWESREFMRKRIVGSRVFFVRDYTGSNGREFGQIYFGSESLENCQNISELALQAGLLEFKEGKHGDQVTHNFIHSQEQALNHKLGKWGPIHLTRNASYTLDNPTQFVNQHKSKPLRAIIENVRDGSTFQAYIPSQTTYINFVLSGIRCPSFLKNEPFAKEAKSFVEARLLNREIDLLVEATENNKIVASISHRAGNIAILMLQLGYAKCADWSLPFVTGGYLPFREAQNKAKQERKGVWQDWTESNAVKHTHASGKVIEIGLVDNITVLTDAGDEVKYYLASVRAPRADPSTNNKQFKPLYDIPCMLKGREFLRTKLIGKRVTVIVDYIQPQSEQYPEKIGATILFNNENIGESLVKKGLAKVVRHKRDDENKSSQYDLLMMAEKEAELAKINIWCEKRVEKSRVSEIQNDLSRAKHFLATFTRASKLTGVVEFVSSGSRVRIFIPKENVVIALSLSGIVSPRVDTNNDGEAFSKKALKLVKNLIYQQDVRLEVESVDKHGGFIGHIFVQEINISKYLLENGLATVHSTAAKTRFATEFYEAEKSAKSKNLNLWNNYVEETVTEEEKENHKENFKRVVVSHIDPSSLSIWIQSYEMEDQLCDLIEKVQIVGKSSQQGILPKRRELCLGKSTYDGLWNRVRIEGIKDDIASVYLVDYGNSEQVPYKADNFKMLPNENKALPFAKEIQLAFTAIPEHYKELVLEKMMSILYKEEFIYALHEYKNGNVDHTTLAVHTKDGKKYNVGKSLVNDGFLMAQQKCEPRFKSTVDEYQRVENEARMGRHNIWRYGDFTGNEL</sequence>
<organism evidence="1 2">
    <name type="scientific">Rhabditophanes sp. KR3021</name>
    <dbReference type="NCBI Taxonomy" id="114890"/>
    <lineage>
        <taxon>Eukaryota</taxon>
        <taxon>Metazoa</taxon>
        <taxon>Ecdysozoa</taxon>
        <taxon>Nematoda</taxon>
        <taxon>Chromadorea</taxon>
        <taxon>Rhabditida</taxon>
        <taxon>Tylenchina</taxon>
        <taxon>Panagrolaimomorpha</taxon>
        <taxon>Strongyloidoidea</taxon>
        <taxon>Alloionematidae</taxon>
        <taxon>Rhabditophanes</taxon>
    </lineage>
</organism>
<evidence type="ECO:0000313" key="1">
    <source>
        <dbReference type="Proteomes" id="UP000095286"/>
    </source>
</evidence>
<proteinExistence type="predicted"/>